<name>A0A1C7MC02_GRIFR</name>
<proteinExistence type="predicted"/>
<dbReference type="Proteomes" id="UP000092993">
    <property type="component" value="Unassembled WGS sequence"/>
</dbReference>
<keyword evidence="2" id="KW-1185">Reference proteome</keyword>
<evidence type="ECO:0000313" key="2">
    <source>
        <dbReference type="Proteomes" id="UP000092993"/>
    </source>
</evidence>
<reference evidence="1 2" key="1">
    <citation type="submission" date="2016-03" db="EMBL/GenBank/DDBJ databases">
        <title>Whole genome sequencing of Grifola frondosa 9006-11.</title>
        <authorList>
            <person name="Min B."/>
            <person name="Park H."/>
            <person name="Kim J.-G."/>
            <person name="Cho H."/>
            <person name="Oh Y.-L."/>
            <person name="Kong W.-S."/>
            <person name="Choi I.-G."/>
        </authorList>
    </citation>
    <scope>NUCLEOTIDE SEQUENCE [LARGE SCALE GENOMIC DNA]</scope>
    <source>
        <strain evidence="1 2">9006-11</strain>
    </source>
</reference>
<sequence length="241" mass="26535">MLLSPTARLLRVWPRRAHRARRHPRALVPMSGRAVLQRFPASARRSTVLVLGERNTLLGRDVLQVRECPHHSGIRYLTLSCAGHTADYSNVRPCCRWARRTQSLFASRVTLLAGSGMALSSCSMSFALYPISSLESYAAPQFAQNCWPSLRMRCGPRALLRAHAARSSLRPNGHATGHVITFRAHVHICGSSPWFVGDHASPRSLIMTAGSVLRLISSSASIDAILNVFVATRSRSGHPRL</sequence>
<protein>
    <submittedName>
        <fullName evidence="1">Uncharacterized protein</fullName>
    </submittedName>
</protein>
<gene>
    <name evidence="1" type="ORF">A0H81_05708</name>
</gene>
<comment type="caution">
    <text evidence="1">The sequence shown here is derived from an EMBL/GenBank/DDBJ whole genome shotgun (WGS) entry which is preliminary data.</text>
</comment>
<evidence type="ECO:0000313" key="1">
    <source>
        <dbReference type="EMBL" id="OBZ74443.1"/>
    </source>
</evidence>
<dbReference type="AlphaFoldDB" id="A0A1C7MC02"/>
<dbReference type="EMBL" id="LUGG01000005">
    <property type="protein sequence ID" value="OBZ74443.1"/>
    <property type="molecule type" value="Genomic_DNA"/>
</dbReference>
<accession>A0A1C7MC02</accession>
<organism evidence="1 2">
    <name type="scientific">Grifola frondosa</name>
    <name type="common">Maitake</name>
    <name type="synonym">Polyporus frondosus</name>
    <dbReference type="NCBI Taxonomy" id="5627"/>
    <lineage>
        <taxon>Eukaryota</taxon>
        <taxon>Fungi</taxon>
        <taxon>Dikarya</taxon>
        <taxon>Basidiomycota</taxon>
        <taxon>Agaricomycotina</taxon>
        <taxon>Agaricomycetes</taxon>
        <taxon>Polyporales</taxon>
        <taxon>Grifolaceae</taxon>
        <taxon>Grifola</taxon>
    </lineage>
</organism>